<evidence type="ECO:0000313" key="2">
    <source>
        <dbReference type="Proteomes" id="UP000054785"/>
    </source>
</evidence>
<dbReference type="Gene3D" id="3.40.50.150">
    <property type="entry name" value="Vaccinia Virus protein VP39"/>
    <property type="match status" value="1"/>
</dbReference>
<dbReference type="PATRIC" id="fig|45065.4.peg.2030"/>
<dbReference type="GO" id="GO:0008757">
    <property type="term" value="F:S-adenosylmethionine-dependent methyltransferase activity"/>
    <property type="evidence" value="ECO:0007669"/>
    <property type="project" value="InterPro"/>
</dbReference>
<dbReference type="InterPro" id="IPR013216">
    <property type="entry name" value="Methyltransf_11"/>
</dbReference>
<accession>A0A0W0TNS6</accession>
<reference evidence="1 2" key="1">
    <citation type="submission" date="2015-11" db="EMBL/GenBank/DDBJ databases">
        <title>Genomic analysis of 38 Legionella species identifies large and diverse effector repertoires.</title>
        <authorList>
            <person name="Burstein D."/>
            <person name="Amaro F."/>
            <person name="Zusman T."/>
            <person name="Lifshitz Z."/>
            <person name="Cohen O."/>
            <person name="Gilbert J.A."/>
            <person name="Pupko T."/>
            <person name="Shuman H.A."/>
            <person name="Segal G."/>
        </authorList>
    </citation>
    <scope>NUCLEOTIDE SEQUENCE [LARGE SCALE GENOMIC DNA]</scope>
    <source>
        <strain evidence="1 2">ATCC 49504</strain>
    </source>
</reference>
<gene>
    <name evidence="1" type="ORF">Lgee_1873</name>
</gene>
<sequence>MSTIKNNREAVNFLAHNEAAWNQQAILQNEWSKPVSSELIEAAKRGQWDIHITKKPIPESWLPKNIKGKDILCLASAGGQQAPVLAAAGANVTVFDISDKQLEHDSNVAKCNNLILKTVRGDMRELKGINDSSFDYIIHPISNLYVPDLKPVWKECYRVLRARGVLLASFYNPIVFVFGKNKELEAQGLLKPEYALPYADIEHLPQGMLNEKLNKKEAFVFGHSLTSQINEQLEAGFLLSGFYEDEHPSPRFLIEKFLPIMIATRAIKL</sequence>
<keyword evidence="1" id="KW-0808">Transferase</keyword>
<keyword evidence="1" id="KW-0830">Ubiquinone</keyword>
<protein>
    <submittedName>
        <fullName evidence="1">Bifunctional 3-demethylubiquinone-9 3-methyltransferase/ 2-octaprenyl-6-hydroxy phenol methylase</fullName>
    </submittedName>
</protein>
<dbReference type="Pfam" id="PF08241">
    <property type="entry name" value="Methyltransf_11"/>
    <property type="match status" value="1"/>
</dbReference>
<organism evidence="1 2">
    <name type="scientific">Legionella geestiana</name>
    <dbReference type="NCBI Taxonomy" id="45065"/>
    <lineage>
        <taxon>Bacteria</taxon>
        <taxon>Pseudomonadati</taxon>
        <taxon>Pseudomonadota</taxon>
        <taxon>Gammaproteobacteria</taxon>
        <taxon>Legionellales</taxon>
        <taxon>Legionellaceae</taxon>
        <taxon>Legionella</taxon>
    </lineage>
</organism>
<dbReference type="EMBL" id="LNYC01000072">
    <property type="protein sequence ID" value="KTC97212.1"/>
    <property type="molecule type" value="Genomic_DNA"/>
</dbReference>
<dbReference type="RefSeq" id="WP_028385830.1">
    <property type="nucleotide sequence ID" value="NZ_CAAAHN010000002.1"/>
</dbReference>
<dbReference type="OrthoDB" id="8385759at2"/>
<dbReference type="AlphaFoldDB" id="A0A0W0TNS6"/>
<keyword evidence="1" id="KW-0489">Methyltransferase</keyword>
<dbReference type="GO" id="GO:0032259">
    <property type="term" value="P:methylation"/>
    <property type="evidence" value="ECO:0007669"/>
    <property type="project" value="UniProtKB-KW"/>
</dbReference>
<keyword evidence="2" id="KW-1185">Reference proteome</keyword>
<comment type="caution">
    <text evidence="1">The sequence shown here is derived from an EMBL/GenBank/DDBJ whole genome shotgun (WGS) entry which is preliminary data.</text>
</comment>
<evidence type="ECO:0000313" key="1">
    <source>
        <dbReference type="EMBL" id="KTC97212.1"/>
    </source>
</evidence>
<name>A0A0W0TNS6_9GAMM</name>
<dbReference type="STRING" id="45065.Lgee_1873"/>
<dbReference type="SUPFAM" id="SSF53335">
    <property type="entry name" value="S-adenosyl-L-methionine-dependent methyltransferases"/>
    <property type="match status" value="1"/>
</dbReference>
<dbReference type="Proteomes" id="UP000054785">
    <property type="component" value="Unassembled WGS sequence"/>
</dbReference>
<dbReference type="CDD" id="cd02440">
    <property type="entry name" value="AdoMet_MTases"/>
    <property type="match status" value="1"/>
</dbReference>
<dbReference type="InterPro" id="IPR029063">
    <property type="entry name" value="SAM-dependent_MTases_sf"/>
</dbReference>
<proteinExistence type="predicted"/>